<dbReference type="EMBL" id="BNCI01000002">
    <property type="protein sequence ID" value="GHF28925.1"/>
    <property type="molecule type" value="Genomic_DNA"/>
</dbReference>
<dbReference type="PANTHER" id="PTHR43240:SF10">
    <property type="entry name" value="BLL4964 PROTEIN"/>
    <property type="match status" value="1"/>
</dbReference>
<dbReference type="AlphaFoldDB" id="A0A919EA10"/>
<proteinExistence type="predicted"/>
<accession>A0A919EA10</accession>
<keyword evidence="1" id="KW-0472">Membrane</keyword>
<evidence type="ECO:0000313" key="3">
    <source>
        <dbReference type="EMBL" id="GHF28925.1"/>
    </source>
</evidence>
<feature type="domain" description="Thioesterase" evidence="2">
    <location>
        <begin position="47"/>
        <end position="123"/>
    </location>
</feature>
<gene>
    <name evidence="3" type="ORF">GCM10017044_25220</name>
</gene>
<evidence type="ECO:0000259" key="2">
    <source>
        <dbReference type="Pfam" id="PF03061"/>
    </source>
</evidence>
<evidence type="ECO:0000256" key="1">
    <source>
        <dbReference type="SAM" id="Phobius"/>
    </source>
</evidence>
<dbReference type="InterPro" id="IPR029069">
    <property type="entry name" value="HotDog_dom_sf"/>
</dbReference>
<dbReference type="InterPro" id="IPR006683">
    <property type="entry name" value="Thioestr_dom"/>
</dbReference>
<keyword evidence="1" id="KW-0812">Transmembrane</keyword>
<name>A0A919EA10_9PROT</name>
<reference evidence="3" key="1">
    <citation type="journal article" date="2014" name="Int. J. Syst. Evol. Microbiol.">
        <title>Complete genome sequence of Corynebacterium casei LMG S-19264T (=DSM 44701T), isolated from a smear-ripened cheese.</title>
        <authorList>
            <consortium name="US DOE Joint Genome Institute (JGI-PGF)"/>
            <person name="Walter F."/>
            <person name="Albersmeier A."/>
            <person name="Kalinowski J."/>
            <person name="Ruckert C."/>
        </authorList>
    </citation>
    <scope>NUCLEOTIDE SEQUENCE</scope>
    <source>
        <strain evidence="3">KCTC 42590</strain>
    </source>
</reference>
<dbReference type="RefSeq" id="WP_191253479.1">
    <property type="nucleotide sequence ID" value="NZ_BNCI01000002.1"/>
</dbReference>
<feature type="transmembrane region" description="Helical" evidence="1">
    <location>
        <begin position="61"/>
        <end position="84"/>
    </location>
</feature>
<protein>
    <recommendedName>
        <fullName evidence="2">Thioesterase domain-containing protein</fullName>
    </recommendedName>
</protein>
<keyword evidence="1" id="KW-1133">Transmembrane helix</keyword>
<dbReference type="Proteomes" id="UP000630923">
    <property type="component" value="Unassembled WGS sequence"/>
</dbReference>
<keyword evidence="4" id="KW-1185">Reference proteome</keyword>
<dbReference type="GO" id="GO:0061522">
    <property type="term" value="F:1,4-dihydroxy-2-naphthoyl-CoA thioesterase activity"/>
    <property type="evidence" value="ECO:0007669"/>
    <property type="project" value="TreeGrafter"/>
</dbReference>
<dbReference type="Gene3D" id="3.10.129.10">
    <property type="entry name" value="Hotdog Thioesterase"/>
    <property type="match status" value="1"/>
</dbReference>
<dbReference type="Pfam" id="PF03061">
    <property type="entry name" value="4HBT"/>
    <property type="match status" value="1"/>
</dbReference>
<evidence type="ECO:0000313" key="4">
    <source>
        <dbReference type="Proteomes" id="UP000630923"/>
    </source>
</evidence>
<dbReference type="SUPFAM" id="SSF54637">
    <property type="entry name" value="Thioesterase/thiol ester dehydrase-isomerase"/>
    <property type="match status" value="1"/>
</dbReference>
<dbReference type="CDD" id="cd03443">
    <property type="entry name" value="PaaI_thioesterase"/>
    <property type="match status" value="1"/>
</dbReference>
<comment type="caution">
    <text evidence="3">The sequence shown here is derived from an EMBL/GenBank/DDBJ whole genome shotgun (WGS) entry which is preliminary data.</text>
</comment>
<dbReference type="GO" id="GO:0005829">
    <property type="term" value="C:cytosol"/>
    <property type="evidence" value="ECO:0007669"/>
    <property type="project" value="TreeGrafter"/>
</dbReference>
<reference evidence="3" key="2">
    <citation type="submission" date="2020-09" db="EMBL/GenBank/DDBJ databases">
        <authorList>
            <person name="Sun Q."/>
            <person name="Kim S."/>
        </authorList>
    </citation>
    <scope>NUCLEOTIDE SEQUENCE</scope>
    <source>
        <strain evidence="3">KCTC 42590</strain>
    </source>
</reference>
<dbReference type="PANTHER" id="PTHR43240">
    <property type="entry name" value="1,4-DIHYDROXY-2-NAPHTHOYL-COA THIOESTERASE 1"/>
    <property type="match status" value="1"/>
</dbReference>
<organism evidence="3 4">
    <name type="scientific">Kordiimonas sediminis</name>
    <dbReference type="NCBI Taxonomy" id="1735581"/>
    <lineage>
        <taxon>Bacteria</taxon>
        <taxon>Pseudomonadati</taxon>
        <taxon>Pseudomonadota</taxon>
        <taxon>Alphaproteobacteria</taxon>
        <taxon>Kordiimonadales</taxon>
        <taxon>Kordiimonadaceae</taxon>
        <taxon>Kordiimonas</taxon>
    </lineage>
</organism>
<sequence>MSASVDEIREFLDKVFPLMRDHMIVEDAQPMRATLRQKIDQSSLRPGGTVSGPTMMGLADAALYIAIFSTIGITPLAVTTSLNFNFLRKPEGNKDITAKCTLMKVGKALAVGEVTIFSDGDTEPVAHAVGTYSIPPNR</sequence>